<evidence type="ECO:0000259" key="1">
    <source>
        <dbReference type="Pfam" id="PF01979"/>
    </source>
</evidence>
<dbReference type="eggNOG" id="COG1228">
    <property type="taxonomic scope" value="Bacteria"/>
</dbReference>
<reference evidence="2 3" key="1">
    <citation type="submission" date="2014-06" db="EMBL/GenBank/DDBJ databases">
        <title>Whole Genome Sequences of Three Symbiotic Endozoicomonas Bacteria.</title>
        <authorList>
            <person name="Neave M.J."/>
            <person name="Apprill A."/>
            <person name="Voolstra C.R."/>
        </authorList>
    </citation>
    <scope>NUCLEOTIDE SEQUENCE [LARGE SCALE GENOMIC DNA]</scope>
    <source>
        <strain evidence="2 3">DSM 22380</strain>
    </source>
</reference>
<keyword evidence="3" id="KW-1185">Reference proteome</keyword>
<dbReference type="Pfam" id="PF01979">
    <property type="entry name" value="Amidohydro_1"/>
    <property type="match status" value="1"/>
</dbReference>
<dbReference type="GO" id="GO:0016810">
    <property type="term" value="F:hydrolase activity, acting on carbon-nitrogen (but not peptide) bonds"/>
    <property type="evidence" value="ECO:0007669"/>
    <property type="project" value="InterPro"/>
</dbReference>
<protein>
    <submittedName>
        <fullName evidence="2">Peptidase M38</fullName>
    </submittedName>
</protein>
<dbReference type="AlphaFoldDB" id="A0A081K7Q5"/>
<name>A0A081K7Q5_9GAMM</name>
<evidence type="ECO:0000313" key="3">
    <source>
        <dbReference type="Proteomes" id="UP000027997"/>
    </source>
</evidence>
<dbReference type="PANTHER" id="PTHR43135:SF3">
    <property type="entry name" value="ALPHA-D-RIBOSE 1-METHYLPHOSPHONATE 5-TRIPHOSPHATE DIPHOSPHATASE"/>
    <property type="match status" value="1"/>
</dbReference>
<accession>A0A081K7Q5</accession>
<dbReference type="Gene3D" id="3.20.20.140">
    <property type="entry name" value="Metal-dependent hydrolases"/>
    <property type="match status" value="1"/>
</dbReference>
<dbReference type="CDD" id="cd01299">
    <property type="entry name" value="Met_dep_hydrolase_A"/>
    <property type="match status" value="1"/>
</dbReference>
<dbReference type="Proteomes" id="UP000027997">
    <property type="component" value="Unassembled WGS sequence"/>
</dbReference>
<gene>
    <name evidence="2" type="ORF">GV64_04965</name>
</gene>
<dbReference type="STRING" id="305900.GV64_04965"/>
<dbReference type="InterPro" id="IPR011059">
    <property type="entry name" value="Metal-dep_hydrolase_composite"/>
</dbReference>
<comment type="caution">
    <text evidence="2">The sequence shown here is derived from an EMBL/GenBank/DDBJ whole genome shotgun (WGS) entry which is preliminary data.</text>
</comment>
<dbReference type="InterPro" id="IPR051781">
    <property type="entry name" value="Metallo-dep_Hydrolase"/>
</dbReference>
<proteinExistence type="predicted"/>
<dbReference type="Gene3D" id="2.30.40.10">
    <property type="entry name" value="Urease, subunit C, domain 1"/>
    <property type="match status" value="1"/>
</dbReference>
<dbReference type="InterPro" id="IPR032466">
    <property type="entry name" value="Metal_Hydrolase"/>
</dbReference>
<feature type="domain" description="Amidohydrolase-related" evidence="1">
    <location>
        <begin position="54"/>
        <end position="402"/>
    </location>
</feature>
<dbReference type="SUPFAM" id="SSF51338">
    <property type="entry name" value="Composite domain of metallo-dependent hydrolases"/>
    <property type="match status" value="2"/>
</dbReference>
<dbReference type="InterPro" id="IPR006680">
    <property type="entry name" value="Amidohydro-rel"/>
</dbReference>
<dbReference type="SUPFAM" id="SSF51556">
    <property type="entry name" value="Metallo-dependent hydrolases"/>
    <property type="match status" value="1"/>
</dbReference>
<dbReference type="PANTHER" id="PTHR43135">
    <property type="entry name" value="ALPHA-D-RIBOSE 1-METHYLPHOSPHONATE 5-TRIPHOSPHATE DIPHOSPHATASE"/>
    <property type="match status" value="1"/>
</dbReference>
<dbReference type="EMBL" id="JOJP01000001">
    <property type="protein sequence ID" value="KEI70181.1"/>
    <property type="molecule type" value="Genomic_DNA"/>
</dbReference>
<dbReference type="InterPro" id="IPR057744">
    <property type="entry name" value="OTAase-like"/>
</dbReference>
<evidence type="ECO:0000313" key="2">
    <source>
        <dbReference type="EMBL" id="KEI70181.1"/>
    </source>
</evidence>
<organism evidence="2 3">
    <name type="scientific">Endozoicomonas elysicola</name>
    <dbReference type="NCBI Taxonomy" id="305900"/>
    <lineage>
        <taxon>Bacteria</taxon>
        <taxon>Pseudomonadati</taxon>
        <taxon>Pseudomonadota</taxon>
        <taxon>Gammaproteobacteria</taxon>
        <taxon>Oceanospirillales</taxon>
        <taxon>Endozoicomonadaceae</taxon>
        <taxon>Endozoicomonas</taxon>
    </lineage>
</organism>
<sequence length="408" mass="43987">MANIRIINAHILDVVQGSLLPKQCLLIKDGLIEAVGNDLPEEPVDMTLDAAGRVVMPGLCDAHVHITAGTPDFVALRHWPPSYVTAHAKHILEGMLMRGFTTVRDAGGADFGYAQAIEEGLLTGPRLLFCGHALSQTGGHGDMRLPGDNQTDHCFCCAGLGKVCDGVAEVRKACRDEIRKGAHQIKLMVSGGVASPTDRIDSTQFAEDEIRAAVEETEAANIYVMAHAYTNRAIKRALEAGVRSIEHGNLIESDGIELLKKKGAFLVPTLSTYDQLALRGVEAGMPEALQKKVYSVLDAGLQALEAAWLADANIVFGTDLLGSMHDAQLKEFAIRGEIIPPDELIRSATVKAAELFNLSGQIGVLAKGYRADLLIVDGNPLDDPGVLQQPEKYLKLIMKDGRIYKNQL</sequence>